<dbReference type="OrthoDB" id="343514at2"/>
<dbReference type="InterPro" id="IPR001932">
    <property type="entry name" value="PPM-type_phosphatase-like_dom"/>
</dbReference>
<reference evidence="4 5" key="1">
    <citation type="submission" date="2015-01" db="EMBL/GenBank/DDBJ databases">
        <title>Desulfovibrio sp. JC271 draft genome sequence.</title>
        <authorList>
            <person name="Shivani Y."/>
            <person name="Subhash Y."/>
            <person name="Sasikala C."/>
            <person name="Ramana C.V."/>
        </authorList>
    </citation>
    <scope>NUCLEOTIDE SEQUENCE [LARGE SCALE GENOMIC DNA]</scope>
    <source>
        <strain evidence="4 5">JC271</strain>
    </source>
</reference>
<protein>
    <recommendedName>
        <fullName evidence="3">HAMP domain-containing protein</fullName>
    </recommendedName>
</protein>
<dbReference type="CDD" id="cd06225">
    <property type="entry name" value="HAMP"/>
    <property type="match status" value="1"/>
</dbReference>
<dbReference type="GO" id="GO:0016791">
    <property type="term" value="F:phosphatase activity"/>
    <property type="evidence" value="ECO:0007669"/>
    <property type="project" value="TreeGrafter"/>
</dbReference>
<evidence type="ECO:0000313" key="4">
    <source>
        <dbReference type="EMBL" id="OBQ46575.1"/>
    </source>
</evidence>
<dbReference type="AlphaFoldDB" id="A0A1B7XB44"/>
<keyword evidence="1" id="KW-0378">Hydrolase</keyword>
<dbReference type="STRING" id="1560234.SP90_11850"/>
<dbReference type="RefSeq" id="WP_066856377.1">
    <property type="nucleotide sequence ID" value="NZ_JXMS01000021.1"/>
</dbReference>
<dbReference type="PANTHER" id="PTHR43156:SF2">
    <property type="entry name" value="STAGE II SPORULATION PROTEIN E"/>
    <property type="match status" value="1"/>
</dbReference>
<dbReference type="SUPFAM" id="SSF81606">
    <property type="entry name" value="PP2C-like"/>
    <property type="match status" value="1"/>
</dbReference>
<dbReference type="Pfam" id="PF07228">
    <property type="entry name" value="SpoIIE"/>
    <property type="match status" value="1"/>
</dbReference>
<dbReference type="PATRIC" id="fig|1560234.3.peg.1463"/>
<evidence type="ECO:0000313" key="5">
    <source>
        <dbReference type="Proteomes" id="UP000091979"/>
    </source>
</evidence>
<dbReference type="Pfam" id="PF22673">
    <property type="entry name" value="MCP-like_PDC_1"/>
    <property type="match status" value="1"/>
</dbReference>
<dbReference type="InterPro" id="IPR036457">
    <property type="entry name" value="PPM-type-like_dom_sf"/>
</dbReference>
<name>A0A1B7XB44_9BACT</name>
<dbReference type="PROSITE" id="PS50885">
    <property type="entry name" value="HAMP"/>
    <property type="match status" value="1"/>
</dbReference>
<keyword evidence="2" id="KW-1133">Transmembrane helix</keyword>
<organism evidence="4 5">
    <name type="scientific">Halodesulfovibrio spirochaetisodalis</name>
    <dbReference type="NCBI Taxonomy" id="1560234"/>
    <lineage>
        <taxon>Bacteria</taxon>
        <taxon>Pseudomonadati</taxon>
        <taxon>Thermodesulfobacteriota</taxon>
        <taxon>Desulfovibrionia</taxon>
        <taxon>Desulfovibrionales</taxon>
        <taxon>Desulfovibrionaceae</taxon>
        <taxon>Halodesulfovibrio</taxon>
    </lineage>
</organism>
<sequence length="758" mass="84814">MALKKMTFIHRLSLRWKLFITLFLFSVLPICGTLVTVEQLEADIKEYLYESTRKDLVQQASRSIENIAINSARTLESSERMRSAILDVVAFSAQYVLNLPPLPEKDLLFSRQIDPTAPYPKDLIVDPQYIPTQEHILKYGSDISKYISLENLAFFLPQNVSDKSAAIQEARRLVRLLPLFRKIKKSYGAFLYNLYIGMKSGLFITYPAHAGIPKGYDPRERIWYKLAVENKGLIWRAPLRGASTGRLMLSVATPLVDTSEQIIGVVGLDVLMEQGLTQGTITGAWSKHTRLILAEEADDKDTGSTGLRMVAHRYLRFASEKKFGWVMDGGDKGTAITFEDNEVKAKFMNALASGTSGTLRMRWEGKDSLVAWAPFKTNSYFIAVVPEKDVMHLTNKILAYLHWASSAQQRVVEIAVVVIIFLTFLFAIYASQTISKPMNLMSEAFKELAKGNFSVQVDFKTGDERDTLVEAFNRIGPQLKNLLETQQALGVAQEIQENLLPAQSPKLPGWQISGAIRYCDQTGGDYYDYYMTVCDGEPILSVVVGDVSGHGVASALLMTTARALLRVHSECSRMSAARRISQVNSLLSQDVHGTGQFMTLFYLEVIGTTNKLCWVRAGHDPAIVYLPEDDTFIELRGSGLPLGVMSRFAYEENEIELTQQGAIILLGTDGIWEARKGGYGDLYGKERVREVIREHAAESAESIRDHVLKAVELWQKNVPNADDVTLVVLKKDRKANKGCKDVTTCNIDFFMSSENSNE</sequence>
<gene>
    <name evidence="4" type="ORF">SP90_11850</name>
</gene>
<evidence type="ECO:0000256" key="1">
    <source>
        <dbReference type="ARBA" id="ARBA00022801"/>
    </source>
</evidence>
<evidence type="ECO:0000259" key="3">
    <source>
        <dbReference type="PROSITE" id="PS50885"/>
    </source>
</evidence>
<dbReference type="Gene3D" id="3.30.450.20">
    <property type="entry name" value="PAS domain"/>
    <property type="match status" value="1"/>
</dbReference>
<comment type="caution">
    <text evidence="4">The sequence shown here is derived from an EMBL/GenBank/DDBJ whole genome shotgun (WGS) entry which is preliminary data.</text>
</comment>
<keyword evidence="5" id="KW-1185">Reference proteome</keyword>
<keyword evidence="2" id="KW-0812">Transmembrane</keyword>
<evidence type="ECO:0000256" key="2">
    <source>
        <dbReference type="SAM" id="Phobius"/>
    </source>
</evidence>
<dbReference type="Gene3D" id="3.60.40.10">
    <property type="entry name" value="PPM-type phosphatase domain"/>
    <property type="match status" value="1"/>
</dbReference>
<dbReference type="GO" id="GO:0007165">
    <property type="term" value="P:signal transduction"/>
    <property type="evidence" value="ECO:0007669"/>
    <property type="project" value="InterPro"/>
</dbReference>
<dbReference type="Gene3D" id="6.10.340.10">
    <property type="match status" value="1"/>
</dbReference>
<dbReference type="SUPFAM" id="SSF158472">
    <property type="entry name" value="HAMP domain-like"/>
    <property type="match status" value="1"/>
</dbReference>
<accession>A0A1B7XB44</accession>
<dbReference type="Pfam" id="PF00672">
    <property type="entry name" value="HAMP"/>
    <property type="match status" value="1"/>
</dbReference>
<dbReference type="Proteomes" id="UP000091979">
    <property type="component" value="Unassembled WGS sequence"/>
</dbReference>
<dbReference type="InterPro" id="IPR052016">
    <property type="entry name" value="Bact_Sigma-Reg"/>
</dbReference>
<dbReference type="GO" id="GO:0016020">
    <property type="term" value="C:membrane"/>
    <property type="evidence" value="ECO:0007669"/>
    <property type="project" value="InterPro"/>
</dbReference>
<feature type="domain" description="HAMP" evidence="3">
    <location>
        <begin position="432"/>
        <end position="484"/>
    </location>
</feature>
<proteinExistence type="predicted"/>
<dbReference type="SMART" id="SM00304">
    <property type="entry name" value="HAMP"/>
    <property type="match status" value="1"/>
</dbReference>
<dbReference type="SMART" id="SM00331">
    <property type="entry name" value="PP2C_SIG"/>
    <property type="match status" value="1"/>
</dbReference>
<dbReference type="InterPro" id="IPR003660">
    <property type="entry name" value="HAMP_dom"/>
</dbReference>
<keyword evidence="2" id="KW-0472">Membrane</keyword>
<feature type="transmembrane region" description="Helical" evidence="2">
    <location>
        <begin position="411"/>
        <end position="431"/>
    </location>
</feature>
<dbReference type="CDD" id="cd18773">
    <property type="entry name" value="PDC1_HK_sensor"/>
    <property type="match status" value="1"/>
</dbReference>
<dbReference type="PANTHER" id="PTHR43156">
    <property type="entry name" value="STAGE II SPORULATION PROTEIN E-RELATED"/>
    <property type="match status" value="1"/>
</dbReference>
<dbReference type="EMBL" id="JXMS01000021">
    <property type="protein sequence ID" value="OBQ46575.1"/>
    <property type="molecule type" value="Genomic_DNA"/>
</dbReference>